<organism evidence="2 3">
    <name type="scientific">Ataeniobius toweri</name>
    <dbReference type="NCBI Taxonomy" id="208326"/>
    <lineage>
        <taxon>Eukaryota</taxon>
        <taxon>Metazoa</taxon>
        <taxon>Chordata</taxon>
        <taxon>Craniata</taxon>
        <taxon>Vertebrata</taxon>
        <taxon>Euteleostomi</taxon>
        <taxon>Actinopterygii</taxon>
        <taxon>Neopterygii</taxon>
        <taxon>Teleostei</taxon>
        <taxon>Neoteleostei</taxon>
        <taxon>Acanthomorphata</taxon>
        <taxon>Ovalentaria</taxon>
        <taxon>Atherinomorphae</taxon>
        <taxon>Cyprinodontiformes</taxon>
        <taxon>Goodeidae</taxon>
        <taxon>Ataeniobius</taxon>
    </lineage>
</organism>
<feature type="transmembrane region" description="Helical" evidence="1">
    <location>
        <begin position="65"/>
        <end position="89"/>
    </location>
</feature>
<proteinExistence type="predicted"/>
<name>A0ABU7CK00_9TELE</name>
<protein>
    <submittedName>
        <fullName evidence="2">Uncharacterized protein</fullName>
    </submittedName>
</protein>
<dbReference type="Proteomes" id="UP001345963">
    <property type="component" value="Unassembled WGS sequence"/>
</dbReference>
<reference evidence="2 3" key="1">
    <citation type="submission" date="2021-07" db="EMBL/GenBank/DDBJ databases">
        <authorList>
            <person name="Palmer J.M."/>
        </authorList>
    </citation>
    <scope>NUCLEOTIDE SEQUENCE [LARGE SCALE GENOMIC DNA]</scope>
    <source>
        <strain evidence="2 3">AT_MEX2019</strain>
        <tissue evidence="2">Muscle</tissue>
    </source>
</reference>
<sequence length="105" mass="11616">MDQASVSLNSHTVCVFVNACMTLCLGNYKRAVFYRCRVADALEVELVSLCVYVSEVFLCPSVSCWEGACSLCVVIPALFGWIFLCALLLRDVCATVCGRFHVHRV</sequence>
<keyword evidence="1" id="KW-1133">Transmembrane helix</keyword>
<evidence type="ECO:0000313" key="3">
    <source>
        <dbReference type="Proteomes" id="UP001345963"/>
    </source>
</evidence>
<accession>A0ABU7CK00</accession>
<comment type="caution">
    <text evidence="2">The sequence shown here is derived from an EMBL/GenBank/DDBJ whole genome shotgun (WGS) entry which is preliminary data.</text>
</comment>
<evidence type="ECO:0000256" key="1">
    <source>
        <dbReference type="SAM" id="Phobius"/>
    </source>
</evidence>
<gene>
    <name evidence="2" type="ORF">ATANTOWER_016230</name>
</gene>
<keyword evidence="1" id="KW-0812">Transmembrane</keyword>
<keyword evidence="1" id="KW-0472">Membrane</keyword>
<evidence type="ECO:0000313" key="2">
    <source>
        <dbReference type="EMBL" id="MED6262215.1"/>
    </source>
</evidence>
<dbReference type="EMBL" id="JAHUTI010091873">
    <property type="protein sequence ID" value="MED6262215.1"/>
    <property type="molecule type" value="Genomic_DNA"/>
</dbReference>
<keyword evidence="3" id="KW-1185">Reference proteome</keyword>